<evidence type="ECO:0008006" key="4">
    <source>
        <dbReference type="Google" id="ProtNLM"/>
    </source>
</evidence>
<gene>
    <name evidence="2" type="ORF">KEBURONENSIS_00488</name>
    <name evidence="1" type="ORF">KEBURONENSIS_00909</name>
</gene>
<accession>A0A238HDV0</accession>
<protein>
    <recommendedName>
        <fullName evidence="4">Prophage CP4-57 regulatory protein (AlpA)</fullName>
    </recommendedName>
</protein>
<dbReference type="EMBL" id="FXUV01000011">
    <property type="protein sequence ID" value="SMQ11905.1"/>
    <property type="molecule type" value="Genomic_DNA"/>
</dbReference>
<reference evidence="2 3" key="2">
    <citation type="submission" date="2017-06" db="EMBL/GenBank/DDBJ databases">
        <authorList>
            <person name="Kim H.J."/>
            <person name="Triplett B.A."/>
        </authorList>
    </citation>
    <scope>NUCLEOTIDE SEQUENCE [LARGE SCALE GENOMIC DNA]</scope>
    <source>
        <strain evidence="2">Kingella_eburonensis</strain>
    </source>
</reference>
<dbReference type="STRING" id="1522312.GCA_900177895_01373"/>
<evidence type="ECO:0000313" key="3">
    <source>
        <dbReference type="Proteomes" id="UP000215450"/>
    </source>
</evidence>
<sequence length="97" mass="11153">MQLTETTAQELIKRIEQLAQSQQKTWLSTLTEKSTTLLTTQDIAQLTNFSYHHTYTDIVARPDFPRPIKISKAGKGRECRRWIAGEVISYLKSLSKI</sequence>
<evidence type="ECO:0000313" key="1">
    <source>
        <dbReference type="EMBL" id="SMQ11905.1"/>
    </source>
</evidence>
<keyword evidence="3" id="KW-1185">Reference proteome</keyword>
<dbReference type="RefSeq" id="WP_003790187.1">
    <property type="nucleotide sequence ID" value="NZ_CCNJ01000031.1"/>
</dbReference>
<evidence type="ECO:0000313" key="2">
    <source>
        <dbReference type="EMBL" id="SNB82281.1"/>
    </source>
</evidence>
<name>A0A238HDV0_9NEIS</name>
<organism evidence="1">
    <name type="scientific">Kingella negevensis</name>
    <dbReference type="NCBI Taxonomy" id="1522312"/>
    <lineage>
        <taxon>Bacteria</taxon>
        <taxon>Pseudomonadati</taxon>
        <taxon>Pseudomonadota</taxon>
        <taxon>Betaproteobacteria</taxon>
        <taxon>Neisseriales</taxon>
        <taxon>Neisseriaceae</taxon>
        <taxon>Kingella</taxon>
    </lineage>
</organism>
<dbReference type="EMBL" id="FXUV02000065">
    <property type="protein sequence ID" value="SNB82281.1"/>
    <property type="molecule type" value="Genomic_DNA"/>
</dbReference>
<dbReference type="OrthoDB" id="8614049at2"/>
<dbReference type="GeneID" id="83625469"/>
<dbReference type="AlphaFoldDB" id="A0A238HDV0"/>
<proteinExistence type="predicted"/>
<reference evidence="1" key="1">
    <citation type="submission" date="2017-05" db="EMBL/GenBank/DDBJ databases">
        <authorList>
            <person name="Song R."/>
            <person name="Chenine A.L."/>
            <person name="Ruprecht R.M."/>
        </authorList>
    </citation>
    <scope>NUCLEOTIDE SEQUENCE</scope>
    <source>
        <strain evidence="1">Kingella_eburonensis</strain>
    </source>
</reference>
<dbReference type="Proteomes" id="UP000215450">
    <property type="component" value="Unassembled WGS sequence"/>
</dbReference>